<accession>H9GDC6</accession>
<evidence type="ECO:0000256" key="4">
    <source>
        <dbReference type="SAM" id="SignalP"/>
    </source>
</evidence>
<dbReference type="SMART" id="SM00034">
    <property type="entry name" value="CLECT"/>
    <property type="match status" value="1"/>
</dbReference>
<dbReference type="AlphaFoldDB" id="H9GDC6"/>
<keyword evidence="3" id="KW-1015">Disulfide bond</keyword>
<dbReference type="GO" id="GO:0005576">
    <property type="term" value="C:extracellular region"/>
    <property type="evidence" value="ECO:0007669"/>
    <property type="project" value="UniProtKB-SubCell"/>
</dbReference>
<organism evidence="6 7">
    <name type="scientific">Anolis carolinensis</name>
    <name type="common">Green anole</name>
    <name type="synonym">American chameleon</name>
    <dbReference type="NCBI Taxonomy" id="28377"/>
    <lineage>
        <taxon>Eukaryota</taxon>
        <taxon>Metazoa</taxon>
        <taxon>Chordata</taxon>
        <taxon>Craniata</taxon>
        <taxon>Vertebrata</taxon>
        <taxon>Euteleostomi</taxon>
        <taxon>Lepidosauria</taxon>
        <taxon>Squamata</taxon>
        <taxon>Bifurcata</taxon>
        <taxon>Unidentata</taxon>
        <taxon>Episquamata</taxon>
        <taxon>Toxicofera</taxon>
        <taxon>Iguania</taxon>
        <taxon>Dactyloidae</taxon>
        <taxon>Anolis</taxon>
    </lineage>
</organism>
<comment type="subcellular location">
    <subcellularLocation>
        <location evidence="1">Secreted</location>
    </subcellularLocation>
</comment>
<dbReference type="Gene3D" id="3.10.100.10">
    <property type="entry name" value="Mannose-Binding Protein A, subunit A"/>
    <property type="match status" value="1"/>
</dbReference>
<feature type="domain" description="C-type lectin" evidence="5">
    <location>
        <begin position="35"/>
        <end position="97"/>
    </location>
</feature>
<dbReference type="FunCoup" id="H9GDC6">
    <property type="interactions" value="2"/>
</dbReference>
<keyword evidence="4" id="KW-0732">Signal</keyword>
<sequence>MGLLTYASLCLFGLLLSNPFPGAEAASCARNWLQNQGNCYAFFDTKMTWAEAEVECQSYGRGAHLASLLSQAEAELIANYISISQKEKSNVWIGLHDPRQVSFCLAVFYSEIFIVADY</sequence>
<keyword evidence="2" id="KW-0964">Secreted</keyword>
<dbReference type="Pfam" id="PF00059">
    <property type="entry name" value="Lectin_C"/>
    <property type="match status" value="1"/>
</dbReference>
<protein>
    <recommendedName>
        <fullName evidence="5">C-type lectin domain-containing protein</fullName>
    </recommendedName>
</protein>
<dbReference type="InterPro" id="IPR001304">
    <property type="entry name" value="C-type_lectin-like"/>
</dbReference>
<reference evidence="6" key="3">
    <citation type="submission" date="2025-09" db="UniProtKB">
        <authorList>
            <consortium name="Ensembl"/>
        </authorList>
    </citation>
    <scope>IDENTIFICATION</scope>
</reference>
<evidence type="ECO:0000259" key="5">
    <source>
        <dbReference type="PROSITE" id="PS50041"/>
    </source>
</evidence>
<evidence type="ECO:0000256" key="3">
    <source>
        <dbReference type="ARBA" id="ARBA00023157"/>
    </source>
</evidence>
<dbReference type="Proteomes" id="UP000001646">
    <property type="component" value="Unplaced"/>
</dbReference>
<dbReference type="Ensembl" id="ENSACAT00000008019.3">
    <property type="protein sequence ID" value="ENSACAP00000007853.3"/>
    <property type="gene ID" value="ENSACAG00000008003.3"/>
</dbReference>
<feature type="signal peptide" evidence="4">
    <location>
        <begin position="1"/>
        <end position="25"/>
    </location>
</feature>
<dbReference type="InterPro" id="IPR016186">
    <property type="entry name" value="C-type_lectin-like/link_sf"/>
</dbReference>
<keyword evidence="7" id="KW-1185">Reference proteome</keyword>
<name>H9GDC6_ANOCA</name>
<dbReference type="GeneTree" id="ENSGT00940000161011"/>
<dbReference type="HOGENOM" id="CLU_049894_10_1_1"/>
<dbReference type="InParanoid" id="H9GDC6"/>
<proteinExistence type="predicted"/>
<dbReference type="eggNOG" id="KOG4297">
    <property type="taxonomic scope" value="Eukaryota"/>
</dbReference>
<evidence type="ECO:0000313" key="6">
    <source>
        <dbReference type="Ensembl" id="ENSACAP00000007853.3"/>
    </source>
</evidence>
<dbReference type="STRING" id="28377.ENSACAP00000007853"/>
<evidence type="ECO:0000313" key="7">
    <source>
        <dbReference type="Proteomes" id="UP000001646"/>
    </source>
</evidence>
<dbReference type="Bgee" id="ENSACAG00000008003">
    <property type="expression patterns" value="Expressed in liver and 1 other cell type or tissue"/>
</dbReference>
<reference evidence="6" key="1">
    <citation type="submission" date="2009-12" db="EMBL/GenBank/DDBJ databases">
        <title>The Genome Sequence of Anolis carolinensis (Green Anole Lizard).</title>
        <authorList>
            <consortium name="The Genome Sequencing Platform"/>
            <person name="Di Palma F."/>
            <person name="Alfoldi J."/>
            <person name="Heiman D."/>
            <person name="Young S."/>
            <person name="Grabherr M."/>
            <person name="Johnson J."/>
            <person name="Lander E.S."/>
            <person name="Lindblad-Toh K."/>
        </authorList>
    </citation>
    <scope>NUCLEOTIDE SEQUENCE [LARGE SCALE GENOMIC DNA]</scope>
    <source>
        <strain evidence="6">JBL SC #1</strain>
    </source>
</reference>
<evidence type="ECO:0000256" key="1">
    <source>
        <dbReference type="ARBA" id="ARBA00004613"/>
    </source>
</evidence>
<dbReference type="PANTHER" id="PTHR22803">
    <property type="entry name" value="MANNOSE, PHOSPHOLIPASE, LECTIN RECEPTOR RELATED"/>
    <property type="match status" value="1"/>
</dbReference>
<dbReference type="PROSITE" id="PS50041">
    <property type="entry name" value="C_TYPE_LECTIN_2"/>
    <property type="match status" value="1"/>
</dbReference>
<dbReference type="InterPro" id="IPR016187">
    <property type="entry name" value="CTDL_fold"/>
</dbReference>
<reference evidence="6" key="2">
    <citation type="submission" date="2025-08" db="UniProtKB">
        <authorList>
            <consortium name="Ensembl"/>
        </authorList>
    </citation>
    <scope>IDENTIFICATION</scope>
</reference>
<evidence type="ECO:0000256" key="2">
    <source>
        <dbReference type="ARBA" id="ARBA00022525"/>
    </source>
</evidence>
<feature type="chain" id="PRO_5033051916" description="C-type lectin domain-containing protein" evidence="4">
    <location>
        <begin position="26"/>
        <end position="118"/>
    </location>
</feature>
<dbReference type="InterPro" id="IPR050111">
    <property type="entry name" value="C-type_lectin/snaclec_domain"/>
</dbReference>
<dbReference type="SUPFAM" id="SSF56436">
    <property type="entry name" value="C-type lectin-like"/>
    <property type="match status" value="1"/>
</dbReference>